<proteinExistence type="predicted"/>
<dbReference type="Proteomes" id="UP001050691">
    <property type="component" value="Unassembled WGS sequence"/>
</dbReference>
<comment type="caution">
    <text evidence="2">The sequence shown here is derived from an EMBL/GenBank/DDBJ whole genome shotgun (WGS) entry which is preliminary data.</text>
</comment>
<accession>A0AAV5A0N8</accession>
<evidence type="ECO:0000313" key="3">
    <source>
        <dbReference type="Proteomes" id="UP001050691"/>
    </source>
</evidence>
<evidence type="ECO:0000256" key="1">
    <source>
        <dbReference type="SAM" id="MobiDB-lite"/>
    </source>
</evidence>
<reference evidence="2" key="1">
    <citation type="submission" date="2021-10" db="EMBL/GenBank/DDBJ databases">
        <title>De novo Genome Assembly of Clathrus columnatus (Basidiomycota, Fungi) Using Illumina and Nanopore Sequence Data.</title>
        <authorList>
            <person name="Ogiso-Tanaka E."/>
            <person name="Itagaki H."/>
            <person name="Hosoya T."/>
            <person name="Hosaka K."/>
        </authorList>
    </citation>
    <scope>NUCLEOTIDE SEQUENCE</scope>
    <source>
        <strain evidence="2">MO-923</strain>
    </source>
</reference>
<evidence type="ECO:0000313" key="2">
    <source>
        <dbReference type="EMBL" id="GJJ07147.1"/>
    </source>
</evidence>
<dbReference type="AlphaFoldDB" id="A0AAV5A0N8"/>
<gene>
    <name evidence="2" type="ORF">Clacol_001347</name>
</gene>
<feature type="compositionally biased region" description="Basic and acidic residues" evidence="1">
    <location>
        <begin position="306"/>
        <end position="317"/>
    </location>
</feature>
<sequence length="371" mass="42188">MPLISKPQRDPGRAKGFTKKLLPYTPYVSSWPYRTDILSIERWEKHPVTHTWEKEVEEWKNDGTQGIAELIRDVAKMVDILEENIHKHRALRRTCGFNKKGKSHTHQLHSWQTHHEDMLLWAFDGNNPSIRTLTFQAHHPELALRPWSPAPDAVKRFSELTQSKYPSYYPIDELPTATLSLAVESDDGETPRDAVGEVNHPSTWGDGDIFLAHAGTNVNAMNSKAVSRMSVVSCNLWLLISSLIYLIKMNDTTYCKRFATAYKYMDVDSRAKKTIEEYLAYEEAQEESGTGGEEKGDKKKGRKTKKEKEGKIKNKNLENKVANKDRSSARVLLAMAGLCHSSMFVLDPSLDLSEEQPPYHDLPLTGILLVI</sequence>
<organism evidence="2 3">
    <name type="scientific">Clathrus columnatus</name>
    <dbReference type="NCBI Taxonomy" id="1419009"/>
    <lineage>
        <taxon>Eukaryota</taxon>
        <taxon>Fungi</taxon>
        <taxon>Dikarya</taxon>
        <taxon>Basidiomycota</taxon>
        <taxon>Agaricomycotina</taxon>
        <taxon>Agaricomycetes</taxon>
        <taxon>Phallomycetidae</taxon>
        <taxon>Phallales</taxon>
        <taxon>Clathraceae</taxon>
        <taxon>Clathrus</taxon>
    </lineage>
</organism>
<feature type="region of interest" description="Disordered" evidence="1">
    <location>
        <begin position="283"/>
        <end position="317"/>
    </location>
</feature>
<keyword evidence="3" id="KW-1185">Reference proteome</keyword>
<protein>
    <submittedName>
        <fullName evidence="2">Uncharacterized protein</fullName>
    </submittedName>
</protein>
<dbReference type="EMBL" id="BPWL01000002">
    <property type="protein sequence ID" value="GJJ07147.1"/>
    <property type="molecule type" value="Genomic_DNA"/>
</dbReference>
<name>A0AAV5A0N8_9AGAM</name>